<feature type="chain" id="PRO_5045622825" evidence="4">
    <location>
        <begin position="25"/>
        <end position="428"/>
    </location>
</feature>
<evidence type="ECO:0000313" key="6">
    <source>
        <dbReference type="Proteomes" id="UP001179614"/>
    </source>
</evidence>
<proteinExistence type="inferred from homology"/>
<dbReference type="Gene3D" id="3.40.190.10">
    <property type="entry name" value="Periplasmic binding protein-like II"/>
    <property type="match status" value="1"/>
</dbReference>
<feature type="signal peptide" evidence="4">
    <location>
        <begin position="1"/>
        <end position="24"/>
    </location>
</feature>
<gene>
    <name evidence="5" type="ORF">I3J27_33325</name>
</gene>
<organism evidence="5 6">
    <name type="scientific">Bradyrhizobium xenonodulans</name>
    <dbReference type="NCBI Taxonomy" id="2736875"/>
    <lineage>
        <taxon>Bacteria</taxon>
        <taxon>Pseudomonadati</taxon>
        <taxon>Pseudomonadota</taxon>
        <taxon>Alphaproteobacteria</taxon>
        <taxon>Hyphomicrobiales</taxon>
        <taxon>Nitrobacteraceae</taxon>
        <taxon>Bradyrhizobium</taxon>
    </lineage>
</organism>
<dbReference type="InterPro" id="IPR050490">
    <property type="entry name" value="Bact_solute-bd_prot1"/>
</dbReference>
<evidence type="ECO:0000256" key="4">
    <source>
        <dbReference type="SAM" id="SignalP"/>
    </source>
</evidence>
<evidence type="ECO:0000256" key="3">
    <source>
        <dbReference type="ARBA" id="ARBA00022764"/>
    </source>
</evidence>
<protein>
    <submittedName>
        <fullName evidence="5">Extracellular solute-binding protein</fullName>
    </submittedName>
</protein>
<dbReference type="RefSeq" id="WP_270163126.1">
    <property type="nucleotide sequence ID" value="NZ_CP089391.1"/>
</dbReference>
<dbReference type="Pfam" id="PF01547">
    <property type="entry name" value="SBP_bac_1"/>
    <property type="match status" value="1"/>
</dbReference>
<evidence type="ECO:0000313" key="5">
    <source>
        <dbReference type="EMBL" id="WBL77834.1"/>
    </source>
</evidence>
<keyword evidence="3" id="KW-0574">Periplasm</keyword>
<comment type="similarity">
    <text evidence="2">Belongs to the bacterial solute-binding protein 1 family.</text>
</comment>
<dbReference type="Proteomes" id="UP001179614">
    <property type="component" value="Chromosome"/>
</dbReference>
<keyword evidence="4" id="KW-0732">Signal</keyword>
<evidence type="ECO:0000256" key="1">
    <source>
        <dbReference type="ARBA" id="ARBA00004418"/>
    </source>
</evidence>
<dbReference type="EMBL" id="CP089391">
    <property type="protein sequence ID" value="WBL77834.1"/>
    <property type="molecule type" value="Genomic_DNA"/>
</dbReference>
<evidence type="ECO:0000256" key="2">
    <source>
        <dbReference type="ARBA" id="ARBA00008520"/>
    </source>
</evidence>
<comment type="subcellular location">
    <subcellularLocation>
        <location evidence="1">Periplasm</location>
    </subcellularLocation>
</comment>
<dbReference type="PANTHER" id="PTHR43649">
    <property type="entry name" value="ARABINOSE-BINDING PROTEIN-RELATED"/>
    <property type="match status" value="1"/>
</dbReference>
<dbReference type="InterPro" id="IPR006059">
    <property type="entry name" value="SBP"/>
</dbReference>
<name>A0ABY7MI23_9BRAD</name>
<keyword evidence="6" id="KW-1185">Reference proteome</keyword>
<dbReference type="SUPFAM" id="SSF53850">
    <property type="entry name" value="Periplasmic binding protein-like II"/>
    <property type="match status" value="1"/>
</dbReference>
<sequence length="428" mass="47133">MKPMTLPRMSIASLLGLSITFASAVAPAPASASDSRVLTLSYNNARYKDFFETTARLFEAENPEAHITTLPPVATEGEHLTRTFRLAVTGELPDVSFNGYSHVAIMARRGLAVPLDRFIADEKDWAESGLTPASMEATKVRGATYALPLESSTPTLFFNKDLVRRAGGDPDHLPPDWDGIIELAVKIHGLGNNIIGGFFDYNASGNWTYQAMVTGLGGHLMNEDDTKIEFNDSKGRRALDIIRRIGQTGMIDMSQDQAFQAFSAGQMGMITQSNTFLAKFEEDSKGRFEIQTMKWPLVAPEGRVPIGGRGIMMYTTDPKKQKIVWQYMKFMTTPKIQTLLVQMLSSTPANTIAIKQPEYLGKYYNDHPNEQIAVGALPFVTGWYAFPGDNAPRIVDAIRDHTRDVAINKAGVDEALSAMSNSVKKLLP</sequence>
<reference evidence="5" key="1">
    <citation type="submission" date="2021-12" db="EMBL/GenBank/DDBJ databases">
        <title>Bradyrhizobium xenonodulans sp. nov.</title>
        <authorList>
            <person name="Claassens R."/>
            <person name="Venter S.N."/>
            <person name="Beukes C.W."/>
            <person name="Stepkowski T."/>
            <person name="Steenkamp E.T."/>
        </authorList>
    </citation>
    <scope>NUCLEOTIDE SEQUENCE</scope>
    <source>
        <strain evidence="5">14AB</strain>
    </source>
</reference>
<accession>A0ABY7MI23</accession>